<proteinExistence type="predicted"/>
<evidence type="ECO:0000313" key="1">
    <source>
        <dbReference type="EMBL" id="BDU72397.1"/>
    </source>
</evidence>
<dbReference type="Proteomes" id="UP001238179">
    <property type="component" value="Chromosome"/>
</dbReference>
<organism evidence="1 2">
    <name type="scientific">Mesoterricola silvestris</name>
    <dbReference type="NCBI Taxonomy" id="2927979"/>
    <lineage>
        <taxon>Bacteria</taxon>
        <taxon>Pseudomonadati</taxon>
        <taxon>Acidobacteriota</taxon>
        <taxon>Holophagae</taxon>
        <taxon>Holophagales</taxon>
        <taxon>Holophagaceae</taxon>
        <taxon>Mesoterricola</taxon>
    </lineage>
</organism>
<sequence length="131" mass="14530">MSCANDIRAFQKKTGITANRFVRKVIYDFLSELVLLTPVDTGWARSNWFAGDERMVNIDQTRAKSGGPSLSRCATYVSGLRAGGITYLSNNVPYIIPLEYGHSTQAPAGMARVAVDRWNKIFLKSLAEVVR</sequence>
<reference evidence="2" key="1">
    <citation type="journal article" date="2023" name="Int. J. Syst. Evol. Microbiol.">
        <title>Mesoterricola silvestris gen. nov., sp. nov., Mesoterricola sediminis sp. nov., Geothrix oryzae sp. nov., Geothrix edaphica sp. nov., Geothrix rubra sp. nov., and Geothrix limicola sp. nov., six novel members of Acidobacteriota isolated from soils.</title>
        <authorList>
            <person name="Itoh H."/>
            <person name="Sugisawa Y."/>
            <person name="Mise K."/>
            <person name="Xu Z."/>
            <person name="Kuniyasu M."/>
            <person name="Ushijima N."/>
            <person name="Kawano K."/>
            <person name="Kobayashi E."/>
            <person name="Shiratori Y."/>
            <person name="Masuda Y."/>
            <person name="Senoo K."/>
        </authorList>
    </citation>
    <scope>NUCLEOTIDE SEQUENCE [LARGE SCALE GENOMIC DNA]</scope>
    <source>
        <strain evidence="2">W79</strain>
    </source>
</reference>
<dbReference type="EMBL" id="AP027080">
    <property type="protein sequence ID" value="BDU72397.1"/>
    <property type="molecule type" value="Genomic_DNA"/>
</dbReference>
<dbReference type="KEGG" id="msil:METEAL_15710"/>
<evidence type="ECO:0008006" key="3">
    <source>
        <dbReference type="Google" id="ProtNLM"/>
    </source>
</evidence>
<evidence type="ECO:0000313" key="2">
    <source>
        <dbReference type="Proteomes" id="UP001238179"/>
    </source>
</evidence>
<keyword evidence="2" id="KW-1185">Reference proteome</keyword>
<dbReference type="RefSeq" id="WP_316415299.1">
    <property type="nucleotide sequence ID" value="NZ_AP027080.1"/>
</dbReference>
<dbReference type="AlphaFoldDB" id="A0AA48K9J6"/>
<name>A0AA48K9J6_9BACT</name>
<protein>
    <recommendedName>
        <fullName evidence="3">HK97 gp10 family phage protein</fullName>
    </recommendedName>
</protein>
<accession>A0AA48K9J6</accession>
<gene>
    <name evidence="1" type="ORF">METEAL_15710</name>
</gene>